<reference evidence="2 3" key="1">
    <citation type="submission" date="2024-04" db="EMBL/GenBank/DDBJ databases">
        <authorList>
            <person name="Waldvogel A.-M."/>
            <person name="Schoenle A."/>
        </authorList>
    </citation>
    <scope>NUCLEOTIDE SEQUENCE [LARGE SCALE GENOMIC DNA]</scope>
</reference>
<sequence>MATRNESRVKNEDKRSRRGSDNRPLLVGLTQHPEHILSPTVSHDTHPSAAPTGSPQSRRRQKRLMKRTDAKQKRSGRETEAMNTRVHTSAERRP</sequence>
<dbReference type="Proteomes" id="UP001497482">
    <property type="component" value="Chromosome 15"/>
</dbReference>
<accession>A0AAV2JUI9</accession>
<protein>
    <submittedName>
        <fullName evidence="2">Uncharacterized protein</fullName>
    </submittedName>
</protein>
<evidence type="ECO:0000256" key="1">
    <source>
        <dbReference type="SAM" id="MobiDB-lite"/>
    </source>
</evidence>
<keyword evidence="3" id="KW-1185">Reference proteome</keyword>
<dbReference type="EMBL" id="OZ035837">
    <property type="protein sequence ID" value="CAL1581326.1"/>
    <property type="molecule type" value="Genomic_DNA"/>
</dbReference>
<evidence type="ECO:0000313" key="3">
    <source>
        <dbReference type="Proteomes" id="UP001497482"/>
    </source>
</evidence>
<feature type="compositionally biased region" description="Basic and acidic residues" evidence="1">
    <location>
        <begin position="66"/>
        <end position="80"/>
    </location>
</feature>
<feature type="compositionally biased region" description="Basic and acidic residues" evidence="1">
    <location>
        <begin position="1"/>
        <end position="21"/>
    </location>
</feature>
<gene>
    <name evidence="2" type="ORF">KC01_LOCUS12089</name>
</gene>
<organism evidence="2 3">
    <name type="scientific">Knipowitschia caucasica</name>
    <name type="common">Caucasian dwarf goby</name>
    <name type="synonym">Pomatoschistus caucasicus</name>
    <dbReference type="NCBI Taxonomy" id="637954"/>
    <lineage>
        <taxon>Eukaryota</taxon>
        <taxon>Metazoa</taxon>
        <taxon>Chordata</taxon>
        <taxon>Craniata</taxon>
        <taxon>Vertebrata</taxon>
        <taxon>Euteleostomi</taxon>
        <taxon>Actinopterygii</taxon>
        <taxon>Neopterygii</taxon>
        <taxon>Teleostei</taxon>
        <taxon>Neoteleostei</taxon>
        <taxon>Acanthomorphata</taxon>
        <taxon>Gobiaria</taxon>
        <taxon>Gobiiformes</taxon>
        <taxon>Gobioidei</taxon>
        <taxon>Gobiidae</taxon>
        <taxon>Gobiinae</taxon>
        <taxon>Knipowitschia</taxon>
    </lineage>
</organism>
<evidence type="ECO:0000313" key="2">
    <source>
        <dbReference type="EMBL" id="CAL1581326.1"/>
    </source>
</evidence>
<feature type="region of interest" description="Disordered" evidence="1">
    <location>
        <begin position="1"/>
        <end position="94"/>
    </location>
</feature>
<name>A0AAV2JUI9_KNICA</name>
<proteinExistence type="predicted"/>
<dbReference type="AlphaFoldDB" id="A0AAV2JUI9"/>